<accession>A0ABY6BHY8</accession>
<proteinExistence type="predicted"/>
<protein>
    <recommendedName>
        <fullName evidence="3">GNAT family N-acetyltransferase</fullName>
    </recommendedName>
</protein>
<sequence>MDISDFIFVTEVDDGPAFADDLFRRKFGQGVPTFRHHFVSLYRKAWDHFMPACYVHMTDCQDIALIGGACTDGRTVAAMDEAQRDCVRQSGGIYLHALRHIFCRHHDDYDAFFGVCGDPRAYEVDRQAGFVDTPIAQLIVYTPRPLRAARLAELTAKAKSFMPF</sequence>
<dbReference type="EMBL" id="CP104694">
    <property type="protein sequence ID" value="UXI69465.1"/>
    <property type="molecule type" value="Genomic_DNA"/>
</dbReference>
<evidence type="ECO:0008006" key="3">
    <source>
        <dbReference type="Google" id="ProtNLM"/>
    </source>
</evidence>
<keyword evidence="2" id="KW-1185">Reference proteome</keyword>
<organism evidence="1 2">
    <name type="scientific">Tahibacter amnicola</name>
    <dbReference type="NCBI Taxonomy" id="2976241"/>
    <lineage>
        <taxon>Bacteria</taxon>
        <taxon>Pseudomonadati</taxon>
        <taxon>Pseudomonadota</taxon>
        <taxon>Gammaproteobacteria</taxon>
        <taxon>Lysobacterales</taxon>
        <taxon>Rhodanobacteraceae</taxon>
        <taxon>Tahibacter</taxon>
    </lineage>
</organism>
<name>A0ABY6BHY8_9GAMM</name>
<dbReference type="Proteomes" id="UP001064632">
    <property type="component" value="Chromosome"/>
</dbReference>
<dbReference type="RefSeq" id="WP_261696420.1">
    <property type="nucleotide sequence ID" value="NZ_CP104694.1"/>
</dbReference>
<gene>
    <name evidence="1" type="ORF">N4264_07395</name>
</gene>
<reference evidence="1" key="1">
    <citation type="submission" date="2022-09" db="EMBL/GenBank/DDBJ databases">
        <title>Tahibacter sp. nov., isolated from a fresh water.</title>
        <authorList>
            <person name="Baek J.H."/>
            <person name="Lee J.K."/>
            <person name="Kim J.M."/>
            <person name="Jeon C.O."/>
        </authorList>
    </citation>
    <scope>NUCLEOTIDE SEQUENCE</scope>
    <source>
        <strain evidence="1">W38</strain>
    </source>
</reference>
<evidence type="ECO:0000313" key="1">
    <source>
        <dbReference type="EMBL" id="UXI69465.1"/>
    </source>
</evidence>
<evidence type="ECO:0000313" key="2">
    <source>
        <dbReference type="Proteomes" id="UP001064632"/>
    </source>
</evidence>